<evidence type="ECO:0000259" key="5">
    <source>
        <dbReference type="Pfam" id="PF25975"/>
    </source>
</evidence>
<dbReference type="AlphaFoldDB" id="Q01SG1"/>
<feature type="region of interest" description="Disordered" evidence="4">
    <location>
        <begin position="451"/>
        <end position="488"/>
    </location>
</feature>
<evidence type="ECO:0000256" key="3">
    <source>
        <dbReference type="SAM" id="Coils"/>
    </source>
</evidence>
<dbReference type="InterPro" id="IPR058649">
    <property type="entry name" value="CzcB_C"/>
</dbReference>
<gene>
    <name evidence="6" type="ordered locus">Acid_6485</name>
</gene>
<dbReference type="Gene3D" id="2.40.30.170">
    <property type="match status" value="1"/>
</dbReference>
<evidence type="ECO:0000256" key="1">
    <source>
        <dbReference type="ARBA" id="ARBA00004196"/>
    </source>
</evidence>
<dbReference type="InterPro" id="IPR050465">
    <property type="entry name" value="UPF0194_transport"/>
</dbReference>
<feature type="domain" description="CzcB-like C-terminal circularly permuted SH3-like" evidence="5">
    <location>
        <begin position="546"/>
        <end position="599"/>
    </location>
</feature>
<dbReference type="InParanoid" id="Q01SG1"/>
<organism evidence="6">
    <name type="scientific">Solibacter usitatus (strain Ellin6076)</name>
    <dbReference type="NCBI Taxonomy" id="234267"/>
    <lineage>
        <taxon>Bacteria</taxon>
        <taxon>Pseudomonadati</taxon>
        <taxon>Acidobacteriota</taxon>
        <taxon>Terriglobia</taxon>
        <taxon>Bryobacterales</taxon>
        <taxon>Solibacteraceae</taxon>
        <taxon>Candidatus Solibacter</taxon>
    </lineage>
</organism>
<evidence type="ECO:0000256" key="2">
    <source>
        <dbReference type="ARBA" id="ARBA00023054"/>
    </source>
</evidence>
<sequence length="631" mass="67844">MKKAIFRTLMLVILAGGAWYGYRYYKSMPERQDLIPVAKVQRGDVVIRAYSRGELKPVRTLTLTAPNLFGTVQVTDLAPVGSLAKEKDLVVEYDDSERQSALEEARLSVQSVDEQIKKARADLAIQQSQDTVTLLKTRYNVRRAQLDVQRNPIIAEIDGKKNVLTLEQQKRALQQLETDIQARKDQADSQMAVLIEQRNRSLIDVQRELQRIAQCKMLAPMTGLVSVRQNRAGNFNFGQQMPDIREGDTLQPGMPVADVLDLSELEVWAKVGELDRANLKEGQDAMLQLDAIPDKRFNGKIKAMSGTASSDVFSGDPSKKFDVIFSIDMRQLLSGVGMKPADIDRIMATATANSKKGPAAGADPFAKKPEEAAPDAGDGGGRRGGGRRDGGAAGGAGADAQGRGQGGRGGNLSDEDRKKMSDLRQKMQAATPEERDKLQKQMQDLMAKAGMTGGQGRAGQGGPGGPGGFGGPGGGGRRGAAGSFTGPDPLAMIMSRGVNVGGYTEEDRKNAKLPLPPEQDSQVQVLLRPGLLSDVEIQVEKLPDVIHVPAQAVFQKNGQYLVYVRKNGKFEARPIQLVKQSESMMVISSGVQAGEIVAMADPSPDKNSKKNADKKSQGGGGNPMGGMPGSK</sequence>
<protein>
    <submittedName>
        <fullName evidence="6">Multidrug resistance efflux pump-like protein</fullName>
    </submittedName>
</protein>
<dbReference type="EMBL" id="CP000473">
    <property type="protein sequence ID" value="ABJ87409.1"/>
    <property type="molecule type" value="Genomic_DNA"/>
</dbReference>
<feature type="compositionally biased region" description="Gly residues" evidence="4">
    <location>
        <begin position="451"/>
        <end position="479"/>
    </location>
</feature>
<dbReference type="Gene3D" id="2.40.420.20">
    <property type="match status" value="1"/>
</dbReference>
<evidence type="ECO:0000256" key="4">
    <source>
        <dbReference type="SAM" id="MobiDB-lite"/>
    </source>
</evidence>
<dbReference type="Pfam" id="PF25975">
    <property type="entry name" value="CzcB_C"/>
    <property type="match status" value="1"/>
</dbReference>
<feature type="compositionally biased region" description="Basic and acidic residues" evidence="4">
    <location>
        <begin position="603"/>
        <end position="616"/>
    </location>
</feature>
<keyword evidence="2 3" id="KW-0175">Coiled coil</keyword>
<accession>Q01SG1</accession>
<comment type="subcellular location">
    <subcellularLocation>
        <location evidence="1">Cell envelope</location>
    </subcellularLocation>
</comment>
<name>Q01SG1_SOLUE</name>
<feature type="compositionally biased region" description="Gly residues" evidence="4">
    <location>
        <begin position="391"/>
        <end position="410"/>
    </location>
</feature>
<dbReference type="KEGG" id="sus:Acid_6485"/>
<dbReference type="GO" id="GO:0030313">
    <property type="term" value="C:cell envelope"/>
    <property type="evidence" value="ECO:0007669"/>
    <property type="project" value="UniProtKB-SubCell"/>
</dbReference>
<feature type="coiled-coil region" evidence="3">
    <location>
        <begin position="102"/>
        <end position="129"/>
    </location>
</feature>
<dbReference type="STRING" id="234267.Acid_6485"/>
<dbReference type="eggNOG" id="COG1566">
    <property type="taxonomic scope" value="Bacteria"/>
</dbReference>
<dbReference type="OrthoDB" id="9813967at2"/>
<reference evidence="6" key="1">
    <citation type="submission" date="2006-10" db="EMBL/GenBank/DDBJ databases">
        <title>Complete sequence of Solibacter usitatus Ellin6076.</title>
        <authorList>
            <consortium name="US DOE Joint Genome Institute"/>
            <person name="Copeland A."/>
            <person name="Lucas S."/>
            <person name="Lapidus A."/>
            <person name="Barry K."/>
            <person name="Detter J.C."/>
            <person name="Glavina del Rio T."/>
            <person name="Hammon N."/>
            <person name="Israni S."/>
            <person name="Dalin E."/>
            <person name="Tice H."/>
            <person name="Pitluck S."/>
            <person name="Thompson L.S."/>
            <person name="Brettin T."/>
            <person name="Bruce D."/>
            <person name="Han C."/>
            <person name="Tapia R."/>
            <person name="Gilna P."/>
            <person name="Schmutz J."/>
            <person name="Larimer F."/>
            <person name="Land M."/>
            <person name="Hauser L."/>
            <person name="Kyrpides N."/>
            <person name="Mikhailova N."/>
            <person name="Janssen P.H."/>
            <person name="Kuske C.R."/>
            <person name="Richardson P."/>
        </authorList>
    </citation>
    <scope>NUCLEOTIDE SEQUENCE</scope>
    <source>
        <strain evidence="6">Ellin6076</strain>
    </source>
</reference>
<proteinExistence type="predicted"/>
<evidence type="ECO:0000313" key="6">
    <source>
        <dbReference type="EMBL" id="ABJ87409.1"/>
    </source>
</evidence>
<feature type="region of interest" description="Disordered" evidence="4">
    <location>
        <begin position="353"/>
        <end position="439"/>
    </location>
</feature>
<feature type="compositionally biased region" description="Gly residues" evidence="4">
    <location>
        <begin position="617"/>
        <end position="631"/>
    </location>
</feature>
<feature type="compositionally biased region" description="Basic and acidic residues" evidence="4">
    <location>
        <begin position="414"/>
        <end position="425"/>
    </location>
</feature>
<feature type="region of interest" description="Disordered" evidence="4">
    <location>
        <begin position="599"/>
        <end position="631"/>
    </location>
</feature>
<dbReference type="HOGENOM" id="CLU_433377_0_0_0"/>
<dbReference type="PANTHER" id="PTHR32347">
    <property type="entry name" value="EFFLUX SYSTEM COMPONENT YKNX-RELATED"/>
    <property type="match status" value="1"/>
</dbReference>